<comment type="caution">
    <text evidence="2">The sequence shown here is derived from an EMBL/GenBank/DDBJ whole genome shotgun (WGS) entry which is preliminary data.</text>
</comment>
<keyword evidence="1" id="KW-0812">Transmembrane</keyword>
<gene>
    <name evidence="2" type="ORF">A3A20_02895</name>
</gene>
<name>A0A1F8DU21_9BACT</name>
<feature type="transmembrane region" description="Helical" evidence="1">
    <location>
        <begin position="191"/>
        <end position="213"/>
    </location>
</feature>
<reference evidence="2 3" key="1">
    <citation type="journal article" date="2016" name="Nat. Commun.">
        <title>Thousands of microbial genomes shed light on interconnected biogeochemical processes in an aquifer system.</title>
        <authorList>
            <person name="Anantharaman K."/>
            <person name="Brown C.T."/>
            <person name="Hug L.A."/>
            <person name="Sharon I."/>
            <person name="Castelle C.J."/>
            <person name="Probst A.J."/>
            <person name="Thomas B.C."/>
            <person name="Singh A."/>
            <person name="Wilkins M.J."/>
            <person name="Karaoz U."/>
            <person name="Brodie E.L."/>
            <person name="Williams K.H."/>
            <person name="Hubbard S.S."/>
            <person name="Banfield J.F."/>
        </authorList>
    </citation>
    <scope>NUCLEOTIDE SEQUENCE [LARGE SCALE GENOMIC DNA]</scope>
</reference>
<keyword evidence="1" id="KW-0472">Membrane</keyword>
<evidence type="ECO:0000313" key="3">
    <source>
        <dbReference type="Proteomes" id="UP000178946"/>
    </source>
</evidence>
<evidence type="ECO:0000256" key="1">
    <source>
        <dbReference type="SAM" id="Phobius"/>
    </source>
</evidence>
<dbReference type="STRING" id="1802557.A3A20_02895"/>
<feature type="transmembrane region" description="Helical" evidence="1">
    <location>
        <begin position="160"/>
        <end position="179"/>
    </location>
</feature>
<proteinExistence type="predicted"/>
<feature type="transmembrane region" description="Helical" evidence="1">
    <location>
        <begin position="66"/>
        <end position="83"/>
    </location>
</feature>
<feature type="transmembrane region" description="Helical" evidence="1">
    <location>
        <begin position="33"/>
        <end position="59"/>
    </location>
</feature>
<dbReference type="EMBL" id="MGIR01000002">
    <property type="protein sequence ID" value="OGM91489.1"/>
    <property type="molecule type" value="Genomic_DNA"/>
</dbReference>
<dbReference type="Proteomes" id="UP000178946">
    <property type="component" value="Unassembled WGS sequence"/>
</dbReference>
<evidence type="ECO:0000313" key="2">
    <source>
        <dbReference type="EMBL" id="OGM91489.1"/>
    </source>
</evidence>
<sequence length="218" mass="24226">MLRFKALVYAAALFWVWLGAAEGELLPLFAFLFVASFFYFSSLSRAILLLPSFILIVVLSLVAARLTVAAVLAGFLFYVLIALKDYFFVNRQTWHFVLNFTVAAWAGVSAFIFPEYLPLLGLAYFLLLYEAVRSLSVTANFLFGFVGATILYQIAWALSLLPIGFASQAALAALFYYVGHELMTAYTAKQFLNVYALRLATIALLVSTAVFLVSDWAI</sequence>
<protein>
    <submittedName>
        <fullName evidence="2">Uncharacterized protein</fullName>
    </submittedName>
</protein>
<organism evidence="2 3">
    <name type="scientific">Candidatus Wolfebacteria bacterium RIFCSPLOWO2_01_FULL_45_19</name>
    <dbReference type="NCBI Taxonomy" id="1802557"/>
    <lineage>
        <taxon>Bacteria</taxon>
        <taxon>Candidatus Wolfeibacteriota</taxon>
    </lineage>
</organism>
<feature type="transmembrane region" description="Helical" evidence="1">
    <location>
        <begin position="135"/>
        <end position="154"/>
    </location>
</feature>
<feature type="transmembrane region" description="Helical" evidence="1">
    <location>
        <begin position="103"/>
        <end position="128"/>
    </location>
</feature>
<keyword evidence="1" id="KW-1133">Transmembrane helix</keyword>
<dbReference type="AlphaFoldDB" id="A0A1F8DU21"/>
<accession>A0A1F8DU21</accession>